<protein>
    <recommendedName>
        <fullName evidence="1">Heterokaryon incompatibility domain-containing protein</fullName>
    </recommendedName>
</protein>
<dbReference type="EMBL" id="NKCK01000032">
    <property type="protein sequence ID" value="RSM08772.1"/>
    <property type="molecule type" value="Genomic_DNA"/>
</dbReference>
<dbReference type="Pfam" id="PF06985">
    <property type="entry name" value="HET"/>
    <property type="match status" value="1"/>
</dbReference>
<organism evidence="2 3">
    <name type="scientific">Fusarium oligoseptatum</name>
    <dbReference type="NCBI Taxonomy" id="2604345"/>
    <lineage>
        <taxon>Eukaryota</taxon>
        <taxon>Fungi</taxon>
        <taxon>Dikarya</taxon>
        <taxon>Ascomycota</taxon>
        <taxon>Pezizomycotina</taxon>
        <taxon>Sordariomycetes</taxon>
        <taxon>Hypocreomycetidae</taxon>
        <taxon>Hypocreales</taxon>
        <taxon>Nectriaceae</taxon>
        <taxon>Fusarium</taxon>
        <taxon>Fusarium solani species complex</taxon>
    </lineage>
</organism>
<dbReference type="PANTHER" id="PTHR33112">
    <property type="entry name" value="DOMAIN PROTEIN, PUTATIVE-RELATED"/>
    <property type="match status" value="1"/>
</dbReference>
<feature type="domain" description="Heterokaryon incompatibility" evidence="1">
    <location>
        <begin position="276"/>
        <end position="421"/>
    </location>
</feature>
<dbReference type="STRING" id="1325735.A0A428U3D5"/>
<dbReference type="InterPro" id="IPR010730">
    <property type="entry name" value="HET"/>
</dbReference>
<gene>
    <name evidence="2" type="ORF">CEP52_004463</name>
</gene>
<comment type="caution">
    <text evidence="2">The sequence shown here is derived from an EMBL/GenBank/DDBJ whole genome shotgun (WGS) entry which is preliminary data.</text>
</comment>
<dbReference type="PANTHER" id="PTHR33112:SF10">
    <property type="entry name" value="TOL"/>
    <property type="match status" value="1"/>
</dbReference>
<accession>A0A428U3D5</accession>
<evidence type="ECO:0000313" key="2">
    <source>
        <dbReference type="EMBL" id="RSM08772.1"/>
    </source>
</evidence>
<dbReference type="Proteomes" id="UP000287144">
    <property type="component" value="Unassembled WGS sequence"/>
</dbReference>
<name>A0A428U3D5_9HYPO</name>
<keyword evidence="3" id="KW-1185">Reference proteome</keyword>
<reference evidence="2 3" key="1">
    <citation type="submission" date="2017-06" db="EMBL/GenBank/DDBJ databases">
        <title>Comparative genomic analysis of Ambrosia Fusariam Clade fungi.</title>
        <authorList>
            <person name="Stajich J.E."/>
            <person name="Carrillo J."/>
            <person name="Kijimoto T."/>
            <person name="Eskalen A."/>
            <person name="O'Donnell K."/>
            <person name="Kasson M."/>
        </authorList>
    </citation>
    <scope>NUCLEOTIDE SEQUENCE [LARGE SCALE GENOMIC DNA]</scope>
    <source>
        <strain evidence="2 3">NRRL62579</strain>
    </source>
</reference>
<dbReference type="AlphaFoldDB" id="A0A428U3D5"/>
<sequence>MTQITPLNIQDPSDLDAILHDRRLSDLEVYVWQPARKSIKYRHRLGAWRVAERKKTRPDAEFWGPRSELYYYDMPYDYGTSGTLPIKPDGIWQSLPPSWNEERRYRRKLPDESIVVVGQEESVEEALCEQCAKIPVGKLLLSEQSYKLYDKTSHLDVNSCRLCRLISRQIKNSVASQDDEISLSVKPADGILSPRLVIRTGSEQSEQASLAMLHRTGSKEYFRLLQKWLDESTTNGREIHHYYMPSRLIEITLSEGQFKLRLLKTAEEFLYSSRRYIALSHRWGGIDTFCTTTDNFDERLIDIPYSQLPKTFQHAVITTWNLGIGYLWIDSLCIIQRDESDWRRESARMENVFAYAHCTLAATSAENCNQGFLDRSSESAIRLGDSTSTLAMSVYIKETANDFDKDVAQGPLNKRAWVFQERVLSRRTIHFSAEQTYLEFGSNIWCEAMGPENSLESPLQKLHLRLFEGEEEEEKEEEASQKEDSLFQTCFSQYSTLDITDRRDRPAGILGLESRLAESYHTASLYGILISSFYNSLFWHRSGDKRMKTIDFPDENVPSWSWMAYEGAISYGFLPGSFSGSIQFCGAREDDQDIKLTNAGQLAPIRESGFLLIAPLYKVLGRYVIEPNESYNYKITDGDKFLGWLRYDGEDQTDVANIRCIRVGRIETEKEDAVSGGELARGNFAPVMLVKPTYRDGRHVYKTYQRLGVGIIRDESMARDEQGLVWVT</sequence>
<proteinExistence type="predicted"/>
<evidence type="ECO:0000313" key="3">
    <source>
        <dbReference type="Proteomes" id="UP000287144"/>
    </source>
</evidence>
<evidence type="ECO:0000259" key="1">
    <source>
        <dbReference type="Pfam" id="PF06985"/>
    </source>
</evidence>